<protein>
    <submittedName>
        <fullName evidence="2">Uncharacterized protein</fullName>
    </submittedName>
</protein>
<gene>
    <name evidence="2" type="ORF">Ctaglu_08950</name>
</gene>
<name>A0A401UIH8_9CLOT</name>
<proteinExistence type="predicted"/>
<comment type="caution">
    <text evidence="2">The sequence shown here is derived from an EMBL/GenBank/DDBJ whole genome shotgun (WGS) entry which is preliminary data.</text>
</comment>
<keyword evidence="3" id="KW-1185">Reference proteome</keyword>
<reference evidence="2 3" key="1">
    <citation type="submission" date="2018-11" db="EMBL/GenBank/DDBJ databases">
        <title>Genome sequencing and assembly of Clostridium tagluense strain A121.</title>
        <authorList>
            <person name="Murakami T."/>
            <person name="Segawa T."/>
            <person name="Shcherbakova V.A."/>
            <person name="Mori H."/>
            <person name="Yoshimura Y."/>
        </authorList>
    </citation>
    <scope>NUCLEOTIDE SEQUENCE [LARGE SCALE GENOMIC DNA]</scope>
    <source>
        <strain evidence="2 3">A121</strain>
    </source>
</reference>
<sequence length="56" mass="6146">MKKENIFTKCSLGILIVSFLVLVNEFIQLIPTQSTALEGLLLYFGPSMFAIIGGIL</sequence>
<dbReference type="AlphaFoldDB" id="A0A401UIH8"/>
<evidence type="ECO:0000313" key="2">
    <source>
        <dbReference type="EMBL" id="GCD09272.1"/>
    </source>
</evidence>
<feature type="transmembrane region" description="Helical" evidence="1">
    <location>
        <begin position="12"/>
        <end position="30"/>
    </location>
</feature>
<dbReference type="RefSeq" id="WP_185732590.1">
    <property type="nucleotide sequence ID" value="NZ_BHYK01000004.1"/>
</dbReference>
<feature type="transmembrane region" description="Helical" evidence="1">
    <location>
        <begin position="36"/>
        <end position="55"/>
    </location>
</feature>
<evidence type="ECO:0000313" key="3">
    <source>
        <dbReference type="Proteomes" id="UP000287872"/>
    </source>
</evidence>
<accession>A0A401UIH8</accession>
<evidence type="ECO:0000256" key="1">
    <source>
        <dbReference type="SAM" id="Phobius"/>
    </source>
</evidence>
<dbReference type="Proteomes" id="UP000287872">
    <property type="component" value="Unassembled WGS sequence"/>
</dbReference>
<organism evidence="2 3">
    <name type="scientific">Clostridium tagluense</name>
    <dbReference type="NCBI Taxonomy" id="360422"/>
    <lineage>
        <taxon>Bacteria</taxon>
        <taxon>Bacillati</taxon>
        <taxon>Bacillota</taxon>
        <taxon>Clostridia</taxon>
        <taxon>Eubacteriales</taxon>
        <taxon>Clostridiaceae</taxon>
        <taxon>Clostridium</taxon>
    </lineage>
</organism>
<keyword evidence="1" id="KW-0812">Transmembrane</keyword>
<dbReference type="EMBL" id="BHYK01000004">
    <property type="protein sequence ID" value="GCD09272.1"/>
    <property type="molecule type" value="Genomic_DNA"/>
</dbReference>
<keyword evidence="1" id="KW-1133">Transmembrane helix</keyword>
<keyword evidence="1" id="KW-0472">Membrane</keyword>